<feature type="domain" description="EGF-like" evidence="6">
    <location>
        <begin position="3251"/>
        <end position="3290"/>
    </location>
</feature>
<feature type="signal peptide" evidence="5">
    <location>
        <begin position="1"/>
        <end position="22"/>
    </location>
</feature>
<dbReference type="CDD" id="cd19941">
    <property type="entry name" value="TIL"/>
    <property type="match status" value="47"/>
</dbReference>
<dbReference type="GO" id="GO:0030414">
    <property type="term" value="F:peptidase inhibitor activity"/>
    <property type="evidence" value="ECO:0007669"/>
    <property type="project" value="UniProtKB-KW"/>
</dbReference>
<feature type="domain" description="EGF-like" evidence="6">
    <location>
        <begin position="1003"/>
        <end position="1036"/>
    </location>
</feature>
<feature type="compositionally biased region" description="Basic and acidic residues" evidence="4">
    <location>
        <begin position="2221"/>
        <end position="2230"/>
    </location>
</feature>
<evidence type="ECO:0000256" key="5">
    <source>
        <dbReference type="SAM" id="SignalP"/>
    </source>
</evidence>
<dbReference type="SUPFAM" id="SSF57567">
    <property type="entry name" value="Serine protease inhibitors"/>
    <property type="match status" value="50"/>
</dbReference>
<keyword evidence="2" id="KW-0646">Protease inhibitor</keyword>
<evidence type="ECO:0000256" key="2">
    <source>
        <dbReference type="ARBA" id="ARBA00022690"/>
    </source>
</evidence>
<feature type="compositionally biased region" description="Low complexity" evidence="4">
    <location>
        <begin position="3362"/>
        <end position="3371"/>
    </location>
</feature>
<dbReference type="FunFam" id="2.10.25.10:FF:000055">
    <property type="entry name" value="alpha-tectorin isoform X1"/>
    <property type="match status" value="3"/>
</dbReference>
<evidence type="ECO:0000313" key="7">
    <source>
        <dbReference type="EMBL" id="KAG8183314.1"/>
    </source>
</evidence>
<feature type="chain" id="PRO_5043843266" description="EGF-like domain-containing protein" evidence="5">
    <location>
        <begin position="23"/>
        <end position="3406"/>
    </location>
</feature>
<feature type="domain" description="EGF-like" evidence="6">
    <location>
        <begin position="2337"/>
        <end position="2379"/>
    </location>
</feature>
<dbReference type="InterPro" id="IPR036084">
    <property type="entry name" value="Ser_inhib-like_sf"/>
</dbReference>
<dbReference type="Gene3D" id="2.10.25.10">
    <property type="entry name" value="Laminin"/>
    <property type="match status" value="50"/>
</dbReference>
<dbReference type="InterPro" id="IPR000742">
    <property type="entry name" value="EGF"/>
</dbReference>
<feature type="region of interest" description="Disordered" evidence="4">
    <location>
        <begin position="97"/>
        <end position="119"/>
    </location>
</feature>
<dbReference type="InterPro" id="IPR051368">
    <property type="entry name" value="SerProtInhib-TIL_Domain"/>
</dbReference>
<dbReference type="PANTHER" id="PTHR23259">
    <property type="entry name" value="RIDDLE"/>
    <property type="match status" value="1"/>
</dbReference>
<evidence type="ECO:0000256" key="3">
    <source>
        <dbReference type="ARBA" id="ARBA00023157"/>
    </source>
</evidence>
<dbReference type="InterPro" id="IPR002919">
    <property type="entry name" value="TIL_dom"/>
</dbReference>
<comment type="similarity">
    <text evidence="1">Belongs to the serine protease inhibitor-like (TIL domain-containing) family.</text>
</comment>
<feature type="region of interest" description="Disordered" evidence="4">
    <location>
        <begin position="2209"/>
        <end position="2230"/>
    </location>
</feature>
<feature type="domain" description="EGF-like" evidence="6">
    <location>
        <begin position="2268"/>
        <end position="2310"/>
    </location>
</feature>
<name>A0AAV6UGX9_9ARAC</name>
<organism evidence="7 8">
    <name type="scientific">Oedothorax gibbosus</name>
    <dbReference type="NCBI Taxonomy" id="931172"/>
    <lineage>
        <taxon>Eukaryota</taxon>
        <taxon>Metazoa</taxon>
        <taxon>Ecdysozoa</taxon>
        <taxon>Arthropoda</taxon>
        <taxon>Chelicerata</taxon>
        <taxon>Arachnida</taxon>
        <taxon>Araneae</taxon>
        <taxon>Araneomorphae</taxon>
        <taxon>Entelegynae</taxon>
        <taxon>Araneoidea</taxon>
        <taxon>Linyphiidae</taxon>
        <taxon>Erigoninae</taxon>
        <taxon>Oedothorax</taxon>
    </lineage>
</organism>
<accession>A0AAV6UGX9</accession>
<feature type="domain" description="EGF-like" evidence="6">
    <location>
        <begin position="2410"/>
        <end position="2448"/>
    </location>
</feature>
<reference evidence="7 8" key="1">
    <citation type="journal article" date="2022" name="Nat. Ecol. Evol.">
        <title>A masculinizing supergene underlies an exaggerated male reproductive morph in a spider.</title>
        <authorList>
            <person name="Hendrickx F."/>
            <person name="De Corte Z."/>
            <person name="Sonet G."/>
            <person name="Van Belleghem S.M."/>
            <person name="Kostlbacher S."/>
            <person name="Vangestel C."/>
        </authorList>
    </citation>
    <scope>NUCLEOTIDE SEQUENCE [LARGE SCALE GENOMIC DNA]</scope>
    <source>
        <strain evidence="7">W744_W776</strain>
    </source>
</reference>
<feature type="compositionally biased region" description="Basic residues" evidence="4">
    <location>
        <begin position="3382"/>
        <end position="3391"/>
    </location>
</feature>
<feature type="domain" description="EGF-like" evidence="6">
    <location>
        <begin position="2755"/>
        <end position="2793"/>
    </location>
</feature>
<keyword evidence="5" id="KW-0732">Signal</keyword>
<dbReference type="SMART" id="SM00181">
    <property type="entry name" value="EGF"/>
    <property type="match status" value="17"/>
</dbReference>
<dbReference type="EMBL" id="JAFNEN010000422">
    <property type="protein sequence ID" value="KAG8183314.1"/>
    <property type="molecule type" value="Genomic_DNA"/>
</dbReference>
<feature type="region of interest" description="Disordered" evidence="4">
    <location>
        <begin position="3069"/>
        <end position="3090"/>
    </location>
</feature>
<sequence>MWSVTLIVACVILQSGFRPTHCSSKSCDENERYVDNVNPCNDCQDWEGACQASGETGPGCDCIEGYLRNEEGKCVEKSACFGDGHSDENGMVHLQTSHGEMSLPKRTKRTSPVHPDVQETSPVRPIPYYPCRDDEEFQACGCLRTCCNKGRNEHCGAQCSTGCFCKPPLVRNDKGGCVRLEDCNKGNQTEQCGTNEVYNECGTACPKTCKNRNYQIKCIAKCVKGCFCEEGYVRNDKGKCVKPYQCPSDTCGANEVYKDCGTACPKTCANRNIKIRCIDECVEGCFCKDGYVRNDEGICVKPNQCPEDVCGINEVYKDCGTACPKTCANRNIKIACIDKCVEGCFCKDGYVRNDEGICVKPSQCPAETCGDREEYTDCGTACPLTCDNMDDPPFCTLQCVPGCFCEPGLVRNSEGKCVEPYECPADVCGANEVFKECGTACPKTCDNRNVEIACIDKCVEGCFCKDGFVRNDEGACVKPHQCPAETCDGEGEEYSDCGSACPLTCANKDNPPICILSCQQGCFCKRGLVRDEFGRCVEPEQCPPVVVTIPPIDECDKDKQFYECMPTCHRTCDALTRKTKIYCTQICKSGCFCREGLYQTRDGKCVPPEECSTPTKQPDVCGKHEVFKTCGTACPQTCSTLDKTTNRVCTRQCVRGCFCQDGYVKNDQGVCVRPKDCSKPTKPPQCGRDEQFYDCIPDCKQTCEAYADKEIRACKTLCRPGCYCKKGLYKRKDGKCVKPSQCDTPTKQPETCPKNEVYSTCVNPCNDCQIRGKCQFLVCNKGCDCKKGYHRDGSGKCIPASQCPGKNECGRNEEYKTCGTACQVTCSNRFLKVLCIDKCVEGCFCKEGYIRNDEGKCIEPSQCPVDTCPINEEYSDCVIPCNDCETKGDCEFLLCNEGCDCKPGFYRDSSGTCIPESQCPIKEICLIEGEEYNNCGSACPLTCSNQDDPPPCTKQCVPGCFCSPGLVRNDEGRCVEPYQCPPKEICLIEGEEYTDCGSACPLTCSNKDDPPPCTKQCVPGCFCKPGLVRNEEGRCVEPTKCPPTNVCPKNEEYSDCVIPCNTCKIKGQCEFLVCNEGCDCIYGYYRDASGKCIKESQCPVAPTLPPYQECGADEQYYDCIPSCQNTCFVYTSEFPIACKMPCKAGCFCKEGLYQTDDGKCVPPNKCPRPTKQPGLCGINEIFLTCGTACPATCANRKETNRVCTLQCVEGCFCKKGYVRNDLGLCVKPSECPPEEVCGINEAISDCAKPKTCNTCEIRGNCKLKRCTRGCDCLEGYYRDSTGVCIPASQCPVTCPVNEEYTDCVIPCNDCETKGDCDFLVCNKGCDCKRGYYRDQNGKCIPESQCPITETCQLEGEEYTDCGSACPLTCDNKDNPPICTLQCVAGCFCRKGLIRNNVGRCVDPGKCPPKETCLLKEEEYNDCGTACPLTCANKDNPPPCVPLCVPGCFCRPGLVRNDEGQCVEPQKCPIVPTLPPNNCGKDEQFYECMPTCHGTCDSLTGPRSYCSQICKSGCFCKEGLYKRKDGKCVPRDECTPPTVPTTPPGTCGVNEQYYRCVPTCKNTCENYKSRHPRCTRVCKQGCACKKGYVRRKDGKCVKPSQCDEPTKPTIPPTQKCGRNEEFYRCVPTCKNTCENLLSQVCPVSPCRSGCFCRKGLVKRKDGKCVKPVECSKPAKPTKPTHTCGTDEQYYRCVPTCKHTCDNYNDRRPRCSRTCRPGCYCKKGLVKRQDGKCVTPSDCDKPTKPPTETCGKDEQYYQCTPDCKNTCANYNRPHVACPKICRRGCFCKEGLVKREDGKCVRPSECNTPTKPPTCDRKKHEQYYKCTPDCKNTCENYDNPATICLAICKSGCFCKEGYVKRKDGKCVKPSQCETPTKPTKPPICDRRKNEQYYECTPDCKNTCENYDNPAAICPYVCKSGCFCREGYVKRKDGKCVKPSQCEAPTKPTKPPTCDRRKNEQFYECTPDCKNTCENYDNPSTVCPYVCKRGCFCKEGYVKRKDGKCVKPSQCEAPTKPTKPPTCGVNEEYSGCIPTCRNTCENYNDKNPICSKICIQGCHCKKGYVKRKDGKCVRPSQCDEPTRPTKPPTCDRRKNEQYYECTPDCKNTCENYDNPATICPTICKSGCFCRKGYVKRKDGKCVKPSQCEAPTKPTKPPTCGVNEEYSGCIPTCRNTCENYNAEHPICSKICIRGCHCKKGYVKRKDGKCVRPSQCDEPTRPTKPPTCDRRKNEQKGYVKRKDGKCVRPSQCGVTTKPTKPPTCDRRKNEQYYECTPDCKNTCENYDNPATICPAICKSGCFCRKGYVKRKDGKCVRPSQCGKTTKPTKPPHNTCGKNEKYYSCVPTCKNTCENYDDKHPICPLYCRAGCACKEGYVKNRQGKCVKPSQCQEPTKPTKPPHNTCGKNEKYYNCVPTCRDTCDNYDDKHAICTKICRPGCACKEGYVKNKHGKCVEPSQCEEPTKPTKPPHHTCGKNEKYYNCVPTCKDTCENYDDEHPICPLYCRAGCACKEGYVKNKQGKCVKPSQCHEPTKATKPPHHTCGKHEKYYNCIPTCKNTCENYDDEYPICTLICLPGCACEEGYVKNKQGKCVKPSQCQEPTKPTKPPHNSCGQNEKYYNCVPTCRDTCDNYDDKHAICTKICRPGCACKEGYVKNKQGKCVKPSQCQEPTKATKPPHNTCGKNEEYYNCVPTCRDTCDNYYDKHAICTKICRPGCACKKGYVKNKQGKCVKPSQCEEPTKATKPPHHTCGKNEKYYNCVPTCRDTCDSYNDKHAICTKICRPGCACKEGYVKNKQGKCVKPSQCEEPTKPTKPPHNTCGKNEKYYSCVPTCRDTCDNYDDKHAICTLICRPGCACKEGYVKNKQGKCVKPSQCPEPTKPTKPPHHTCGKNEKYYNCVPTCKDTCENYDDEHPICPLFCRAGCACIEGYVKNKQGKCVKPSQCQEPTKPTKPSTHCGPDEVYYDDCAPSCGGTCDTYGGGIRHCPLCRPGCWCKKGYVKNKEGKCIKPSKCPAKPTKPPTHTCGADEKYYKCVPTCRDTCENYDDDYALCPEYCRPGCACKEGLVKRKDGKCVKPSKCHEPTKPTGTPKPTHKPTNKPHSCPKYEEYYSDCAPSCQGSCDTLHLDSAECPKCKPGCWCKRGLVKNKNGKCVPPIKCRDTKPTKPSRVCGKEEIYYDECAPSCHVPPIKCPKNQQFFLCAPICRRTCMTFNATNVICGKGKDCIKGCFCKEGFVMDKNGDCIKPEDCPFSCSLKQKFYDCMPDCTNRCNPPEICTKDCRPGCFCKEGLVLREEDGRCVQKKFCNKGKGGCGKHKEFYECYNSCQNSCASRNRKNLACPAVCERGCFCKKGLLTNGKGRCVKPEECDKSGSGEWSESSSSSEEDSREEWSHKHHHHHEKHEHHEGGGHPKGINNF</sequence>
<feature type="domain" description="EGF-like" evidence="6">
    <location>
        <begin position="1429"/>
        <end position="1462"/>
    </location>
</feature>
<feature type="domain" description="EGF-like" evidence="6">
    <location>
        <begin position="2824"/>
        <end position="2862"/>
    </location>
</feature>
<dbReference type="Pfam" id="PF01826">
    <property type="entry name" value="TIL"/>
    <property type="match status" value="48"/>
</dbReference>
<evidence type="ECO:0000313" key="8">
    <source>
        <dbReference type="Proteomes" id="UP000827092"/>
    </source>
</evidence>
<feature type="domain" description="EGF-like" evidence="6">
    <location>
        <begin position="2617"/>
        <end position="2655"/>
    </location>
</feature>
<dbReference type="Proteomes" id="UP000827092">
    <property type="component" value="Unassembled WGS sequence"/>
</dbReference>
<feature type="domain" description="EGF-like" evidence="6">
    <location>
        <begin position="2096"/>
        <end position="2138"/>
    </location>
</feature>
<proteinExistence type="inferred from homology"/>
<comment type="caution">
    <text evidence="7">The sequence shown here is derived from an EMBL/GenBank/DDBJ whole genome shotgun (WGS) entry which is preliminary data.</text>
</comment>
<evidence type="ECO:0000256" key="4">
    <source>
        <dbReference type="SAM" id="MobiDB-lite"/>
    </source>
</evidence>
<feature type="domain" description="EGF-like" evidence="6">
    <location>
        <begin position="2686"/>
        <end position="2724"/>
    </location>
</feature>
<feature type="domain" description="EGF-like" evidence="6">
    <location>
        <begin position="1822"/>
        <end position="1864"/>
    </location>
</feature>
<feature type="domain" description="EGF-like" evidence="6">
    <location>
        <begin position="1960"/>
        <end position="2002"/>
    </location>
</feature>
<protein>
    <recommendedName>
        <fullName evidence="6">EGF-like domain-containing protein</fullName>
    </recommendedName>
</protein>
<feature type="domain" description="EGF-like" evidence="6">
    <location>
        <begin position="1245"/>
        <end position="1285"/>
    </location>
</feature>
<feature type="domain" description="EGF-like" evidence="6">
    <location>
        <begin position="2035"/>
        <end position="2069"/>
    </location>
</feature>
<dbReference type="PANTHER" id="PTHR23259:SF70">
    <property type="entry name" value="ACCESSORY GLAND PROTEIN ACP62F-RELATED"/>
    <property type="match status" value="1"/>
</dbReference>
<keyword evidence="3" id="KW-1015">Disulfide bond</keyword>
<feature type="domain" description="EGF-like" evidence="6">
    <location>
        <begin position="1891"/>
        <end position="1933"/>
    </location>
</feature>
<gene>
    <name evidence="7" type="ORF">JTE90_002804</name>
</gene>
<evidence type="ECO:0000259" key="6">
    <source>
        <dbReference type="SMART" id="SM00181"/>
    </source>
</evidence>
<feature type="domain" description="EGF-like" evidence="6">
    <location>
        <begin position="3190"/>
        <end position="3234"/>
    </location>
</feature>
<keyword evidence="8" id="KW-1185">Reference proteome</keyword>
<evidence type="ECO:0000256" key="1">
    <source>
        <dbReference type="ARBA" id="ARBA00007611"/>
    </source>
</evidence>
<feature type="region of interest" description="Disordered" evidence="4">
    <location>
        <begin position="3355"/>
        <end position="3406"/>
    </location>
</feature>